<dbReference type="AlphaFoldDB" id="A0A9D4C8M6"/>
<evidence type="ECO:0000313" key="2">
    <source>
        <dbReference type="EMBL" id="KAH3719501.1"/>
    </source>
</evidence>
<organism evidence="2 3">
    <name type="scientific">Dreissena polymorpha</name>
    <name type="common">Zebra mussel</name>
    <name type="synonym">Mytilus polymorpha</name>
    <dbReference type="NCBI Taxonomy" id="45954"/>
    <lineage>
        <taxon>Eukaryota</taxon>
        <taxon>Metazoa</taxon>
        <taxon>Spiralia</taxon>
        <taxon>Lophotrochozoa</taxon>
        <taxon>Mollusca</taxon>
        <taxon>Bivalvia</taxon>
        <taxon>Autobranchia</taxon>
        <taxon>Heteroconchia</taxon>
        <taxon>Euheterodonta</taxon>
        <taxon>Imparidentia</taxon>
        <taxon>Neoheterodontei</taxon>
        <taxon>Myida</taxon>
        <taxon>Dreissenoidea</taxon>
        <taxon>Dreissenidae</taxon>
        <taxon>Dreissena</taxon>
    </lineage>
</organism>
<dbReference type="EMBL" id="JAIWYP010000013">
    <property type="protein sequence ID" value="KAH3719501.1"/>
    <property type="molecule type" value="Genomic_DNA"/>
</dbReference>
<evidence type="ECO:0000313" key="3">
    <source>
        <dbReference type="Proteomes" id="UP000828390"/>
    </source>
</evidence>
<evidence type="ECO:0000313" key="1">
    <source>
        <dbReference type="EMBL" id="KAH3719461.1"/>
    </source>
</evidence>
<reference evidence="2" key="2">
    <citation type="submission" date="2020-11" db="EMBL/GenBank/DDBJ databases">
        <authorList>
            <person name="McCartney M.A."/>
            <person name="Auch B."/>
            <person name="Kono T."/>
            <person name="Mallez S."/>
            <person name="Becker A."/>
            <person name="Gohl D.M."/>
            <person name="Silverstein K.A.T."/>
            <person name="Koren S."/>
            <person name="Bechman K.B."/>
            <person name="Herman A."/>
            <person name="Abrahante J.E."/>
            <person name="Garbe J."/>
        </authorList>
    </citation>
    <scope>NUCLEOTIDE SEQUENCE</scope>
    <source>
        <strain evidence="2">Duluth1</strain>
        <tissue evidence="2">Whole animal</tissue>
    </source>
</reference>
<protein>
    <submittedName>
        <fullName evidence="2">Uncharacterized protein</fullName>
    </submittedName>
</protein>
<accession>A0A9D4C8M6</accession>
<dbReference type="EMBL" id="JAIWYP010000013">
    <property type="protein sequence ID" value="KAH3719461.1"/>
    <property type="molecule type" value="Genomic_DNA"/>
</dbReference>
<reference evidence="2" key="1">
    <citation type="journal article" date="2019" name="bioRxiv">
        <title>The Genome of the Zebra Mussel, Dreissena polymorpha: A Resource for Invasive Species Research.</title>
        <authorList>
            <person name="McCartney M.A."/>
            <person name="Auch B."/>
            <person name="Kono T."/>
            <person name="Mallez S."/>
            <person name="Zhang Y."/>
            <person name="Obille A."/>
            <person name="Becker A."/>
            <person name="Abrahante J.E."/>
            <person name="Garbe J."/>
            <person name="Badalamenti J.P."/>
            <person name="Herman A."/>
            <person name="Mangelson H."/>
            <person name="Liachko I."/>
            <person name="Sullivan S."/>
            <person name="Sone E.D."/>
            <person name="Koren S."/>
            <person name="Silverstein K.A.T."/>
            <person name="Beckman K.B."/>
            <person name="Gohl D.M."/>
        </authorList>
    </citation>
    <scope>NUCLEOTIDE SEQUENCE</scope>
    <source>
        <strain evidence="2">Duluth1</strain>
        <tissue evidence="2">Whole animal</tissue>
    </source>
</reference>
<sequence>MNGLSIQEVMDTPAVVSMVIDSVVAQLPEKAQLLEQVCIKTAQQVLRMNSAIVSAYI</sequence>
<name>A0A9D4C8M6_DREPO</name>
<dbReference type="Proteomes" id="UP000828390">
    <property type="component" value="Unassembled WGS sequence"/>
</dbReference>
<comment type="caution">
    <text evidence="2">The sequence shown here is derived from an EMBL/GenBank/DDBJ whole genome shotgun (WGS) entry which is preliminary data.</text>
</comment>
<proteinExistence type="predicted"/>
<gene>
    <name evidence="1" type="ORF">DPMN_062297</name>
    <name evidence="2" type="ORF">DPMN_062338</name>
</gene>
<keyword evidence="3" id="KW-1185">Reference proteome</keyword>